<dbReference type="PANTHER" id="PTHR14239">
    <property type="entry name" value="DUDULIN-RELATED"/>
    <property type="match status" value="1"/>
</dbReference>
<dbReference type="RefSeq" id="WP_030288388.1">
    <property type="nucleotide sequence ID" value="NZ_JBEZVI010000005.1"/>
</dbReference>
<dbReference type="Gene3D" id="3.40.50.720">
    <property type="entry name" value="NAD(P)-binding Rossmann-like Domain"/>
    <property type="match status" value="1"/>
</dbReference>
<evidence type="ECO:0000313" key="4">
    <source>
        <dbReference type="Proteomes" id="UP001550853"/>
    </source>
</evidence>
<comment type="caution">
    <text evidence="3">The sequence shown here is derived from an EMBL/GenBank/DDBJ whole genome shotgun (WGS) entry which is preliminary data.</text>
</comment>
<protein>
    <submittedName>
        <fullName evidence="3">NADPH-dependent F420 reductase</fullName>
    </submittedName>
</protein>
<proteinExistence type="predicted"/>
<evidence type="ECO:0000313" key="3">
    <source>
        <dbReference type="EMBL" id="MEU3710186.1"/>
    </source>
</evidence>
<keyword evidence="4" id="KW-1185">Reference proteome</keyword>
<dbReference type="InterPro" id="IPR010185">
    <property type="entry name" value="NpdG"/>
</dbReference>
<organism evidence="3 4">
    <name type="scientific">Streptomyces catenulae</name>
    <dbReference type="NCBI Taxonomy" id="66875"/>
    <lineage>
        <taxon>Bacteria</taxon>
        <taxon>Bacillati</taxon>
        <taxon>Actinomycetota</taxon>
        <taxon>Actinomycetes</taxon>
        <taxon>Kitasatosporales</taxon>
        <taxon>Streptomycetaceae</taxon>
        <taxon>Streptomyces</taxon>
    </lineage>
</organism>
<dbReference type="PANTHER" id="PTHR14239:SF0">
    <property type="entry name" value="F420-DEPENDENT NADP REDUCTASE"/>
    <property type="match status" value="1"/>
</dbReference>
<dbReference type="InterPro" id="IPR051267">
    <property type="entry name" value="STEAP_metalloreductase"/>
</dbReference>
<dbReference type="NCBIfam" id="TIGR01915">
    <property type="entry name" value="npdG"/>
    <property type="match status" value="1"/>
</dbReference>
<dbReference type="SUPFAM" id="SSF51735">
    <property type="entry name" value="NAD(P)-binding Rossmann-fold domains"/>
    <property type="match status" value="1"/>
</dbReference>
<reference evidence="3 4" key="1">
    <citation type="submission" date="2024-06" db="EMBL/GenBank/DDBJ databases">
        <title>The Natural Products Discovery Center: Release of the First 8490 Sequenced Strains for Exploring Actinobacteria Biosynthetic Diversity.</title>
        <authorList>
            <person name="Kalkreuter E."/>
            <person name="Kautsar S.A."/>
            <person name="Yang D."/>
            <person name="Bader C.D."/>
            <person name="Teijaro C.N."/>
            <person name="Fluegel L."/>
            <person name="Davis C.M."/>
            <person name="Simpson J.R."/>
            <person name="Lauterbach L."/>
            <person name="Steele A.D."/>
            <person name="Gui C."/>
            <person name="Meng S."/>
            <person name="Li G."/>
            <person name="Viehrig K."/>
            <person name="Ye F."/>
            <person name="Su P."/>
            <person name="Kiefer A.F."/>
            <person name="Nichols A."/>
            <person name="Cepeda A.J."/>
            <person name="Yan W."/>
            <person name="Fan B."/>
            <person name="Jiang Y."/>
            <person name="Adhikari A."/>
            <person name="Zheng C.-J."/>
            <person name="Schuster L."/>
            <person name="Cowan T.M."/>
            <person name="Smanski M.J."/>
            <person name="Chevrette M.G."/>
            <person name="De Carvalho L.P.S."/>
            <person name="Shen B."/>
        </authorList>
    </citation>
    <scope>NUCLEOTIDE SEQUENCE [LARGE SCALE GENOMIC DNA]</scope>
    <source>
        <strain evidence="3 4">NPDC033039</strain>
    </source>
</reference>
<feature type="domain" description="Pyrroline-5-carboxylate reductase catalytic N-terminal" evidence="2">
    <location>
        <begin position="40"/>
        <end position="132"/>
    </location>
</feature>
<keyword evidence="1" id="KW-0560">Oxidoreductase</keyword>
<accession>A0ABV2YWR8</accession>
<dbReference type="InterPro" id="IPR028939">
    <property type="entry name" value="P5C_Rdtase_cat_N"/>
</dbReference>
<name>A0ABV2YWR8_9ACTN</name>
<evidence type="ECO:0000259" key="2">
    <source>
        <dbReference type="Pfam" id="PF03807"/>
    </source>
</evidence>
<sequence length="249" mass="26107">MTTADQNPAADPALSENAATRAKAALKRDPWDLPDVSGLTVGVLGGTGDQGRGLAYRLAKAGQKVIIGSRAADRAQSAAAELGHGVEGADNAECARRSDIVIIAVPWDGHAKTLESLREELTGKLVIDCVNPLGFDKKGAYALKPEEGSAAEQAAALLPGSRVTAAFHHLSAVLLQDPETHEIDTDVMVLGESRADTDLVQALAGRIPGMRGVFAGRLRNAHQVESLVANLISVNRRHKAHAGVRLTDV</sequence>
<evidence type="ECO:0000256" key="1">
    <source>
        <dbReference type="ARBA" id="ARBA00023002"/>
    </source>
</evidence>
<dbReference type="Pfam" id="PF03807">
    <property type="entry name" value="F420_oxidored"/>
    <property type="match status" value="1"/>
</dbReference>
<dbReference type="Proteomes" id="UP001550853">
    <property type="component" value="Unassembled WGS sequence"/>
</dbReference>
<dbReference type="EMBL" id="JBEZVI010000005">
    <property type="protein sequence ID" value="MEU3710186.1"/>
    <property type="molecule type" value="Genomic_DNA"/>
</dbReference>
<dbReference type="InterPro" id="IPR036291">
    <property type="entry name" value="NAD(P)-bd_dom_sf"/>
</dbReference>
<gene>
    <name evidence="3" type="primary">npdG</name>
    <name evidence="3" type="ORF">AB0E61_08795</name>
</gene>